<comment type="function">
    <text evidence="7 8">Plays a role in the regulation of phosphate uptake.</text>
</comment>
<dbReference type="FunFam" id="1.20.58.220:FF:000004">
    <property type="entry name" value="Phosphate-specific transport system accessory protein PhoU"/>
    <property type="match status" value="1"/>
</dbReference>
<dbReference type="PIRSF" id="PIRSF003107">
    <property type="entry name" value="PhoU"/>
    <property type="match status" value="1"/>
</dbReference>
<comment type="subunit">
    <text evidence="3 8">Homodimer.</text>
</comment>
<evidence type="ECO:0000313" key="11">
    <source>
        <dbReference type="Proteomes" id="UP000250928"/>
    </source>
</evidence>
<dbReference type="InterPro" id="IPR038078">
    <property type="entry name" value="PhoU-like_sf"/>
</dbReference>
<dbReference type="Gene3D" id="1.20.58.220">
    <property type="entry name" value="Phosphate transport system protein phou homolog 2, domain 2"/>
    <property type="match status" value="1"/>
</dbReference>
<dbReference type="InterPro" id="IPR028366">
    <property type="entry name" value="PhoU"/>
</dbReference>
<reference evidence="10 11" key="1">
    <citation type="submission" date="2018-01" db="EMBL/GenBank/DDBJ databases">
        <title>Novel co-symbiosis in the lucinid bivalve Phacoides pectinatus.</title>
        <authorList>
            <person name="Lim S.J."/>
            <person name="Davis B.G."/>
            <person name="Gill D.E."/>
            <person name="Engel A.S."/>
            <person name="Anderson L.C."/>
            <person name="Campbell B.J."/>
        </authorList>
    </citation>
    <scope>NUCLEOTIDE SEQUENCE [LARGE SCALE GENOMIC DNA]</scope>
    <source>
        <strain evidence="10">N3_P5</strain>
    </source>
</reference>
<gene>
    <name evidence="10" type="primary">phoU</name>
    <name evidence="10" type="ORF">C3L24_11935</name>
</gene>
<keyword evidence="4 8" id="KW-0813">Transport</keyword>
<evidence type="ECO:0000256" key="8">
    <source>
        <dbReference type="PIRNR" id="PIRNR003107"/>
    </source>
</evidence>
<dbReference type="InterPro" id="IPR026022">
    <property type="entry name" value="PhoU_dom"/>
</dbReference>
<dbReference type="Proteomes" id="UP000250928">
    <property type="component" value="Unassembled WGS sequence"/>
</dbReference>
<accession>A0A6N4DPG0</accession>
<comment type="caution">
    <text evidence="10">The sequence shown here is derived from an EMBL/GenBank/DDBJ whole genome shotgun (WGS) entry which is preliminary data.</text>
</comment>
<evidence type="ECO:0000259" key="9">
    <source>
        <dbReference type="Pfam" id="PF01895"/>
    </source>
</evidence>
<evidence type="ECO:0000256" key="6">
    <source>
        <dbReference type="ARBA" id="ARBA00022592"/>
    </source>
</evidence>
<dbReference type="AlphaFoldDB" id="A0A6N4DPG0"/>
<sequence length="241" mass="27343">MSDNTTGRHTMRAYADELKQLHTIVLEMSERVRTQIRDAVNSLEHESPDEAWLVFEAEKRVNELDTSADDQIIHIIAKRQPVARDLREILAVSKIVGDLERIGDLACRVARLTTTFYEGEHLAPSAQMRRDVPHLAHFVDEMIDTATRAYDTLDLTLALQVIERNEVLEQEFKAALRRISTYILEDSRNVGCAADLVLGLRALERIGGHARNISRHVVFLVKGRDVRHKGREAIAAELFTS</sequence>
<feature type="domain" description="PhoU" evidence="9">
    <location>
        <begin position="134"/>
        <end position="216"/>
    </location>
</feature>
<comment type="similarity">
    <text evidence="2 8">Belongs to the PhoU family.</text>
</comment>
<dbReference type="EMBL" id="PQCO01000282">
    <property type="protein sequence ID" value="PUD98874.1"/>
    <property type="molecule type" value="Genomic_DNA"/>
</dbReference>
<dbReference type="Pfam" id="PF01895">
    <property type="entry name" value="PhoU"/>
    <property type="match status" value="2"/>
</dbReference>
<evidence type="ECO:0000256" key="1">
    <source>
        <dbReference type="ARBA" id="ARBA00004496"/>
    </source>
</evidence>
<feature type="domain" description="PhoU" evidence="9">
    <location>
        <begin position="25"/>
        <end position="112"/>
    </location>
</feature>
<evidence type="ECO:0000256" key="5">
    <source>
        <dbReference type="ARBA" id="ARBA00022490"/>
    </source>
</evidence>
<proteinExistence type="inferred from homology"/>
<keyword evidence="5 8" id="KW-0963">Cytoplasm</keyword>
<evidence type="ECO:0000256" key="7">
    <source>
        <dbReference type="ARBA" id="ARBA00056181"/>
    </source>
</evidence>
<protein>
    <recommendedName>
        <fullName evidence="8">Phosphate-specific transport system accessory protein PhoU</fullName>
    </recommendedName>
</protein>
<dbReference type="GO" id="GO:0006817">
    <property type="term" value="P:phosphate ion transport"/>
    <property type="evidence" value="ECO:0007669"/>
    <property type="project" value="UniProtKB-KW"/>
</dbReference>
<evidence type="ECO:0000256" key="2">
    <source>
        <dbReference type="ARBA" id="ARBA00008107"/>
    </source>
</evidence>
<dbReference type="GO" id="GO:0045936">
    <property type="term" value="P:negative regulation of phosphate metabolic process"/>
    <property type="evidence" value="ECO:0007669"/>
    <property type="project" value="InterPro"/>
</dbReference>
<dbReference type="SUPFAM" id="SSF109755">
    <property type="entry name" value="PhoU-like"/>
    <property type="match status" value="1"/>
</dbReference>
<evidence type="ECO:0000313" key="10">
    <source>
        <dbReference type="EMBL" id="PUD98874.1"/>
    </source>
</evidence>
<dbReference type="GO" id="GO:0005737">
    <property type="term" value="C:cytoplasm"/>
    <property type="evidence" value="ECO:0007669"/>
    <property type="project" value="UniProtKB-SubCell"/>
</dbReference>
<dbReference type="GO" id="GO:0030643">
    <property type="term" value="P:intracellular phosphate ion homeostasis"/>
    <property type="evidence" value="ECO:0007669"/>
    <property type="project" value="InterPro"/>
</dbReference>
<keyword evidence="6 8" id="KW-0592">Phosphate transport</keyword>
<organism evidence="10 11">
    <name type="scientific">Candidatus Sedimenticola endophacoides</name>
    <dbReference type="NCBI Taxonomy" id="2548426"/>
    <lineage>
        <taxon>Bacteria</taxon>
        <taxon>Pseudomonadati</taxon>
        <taxon>Pseudomonadota</taxon>
        <taxon>Gammaproteobacteria</taxon>
        <taxon>Chromatiales</taxon>
        <taxon>Sedimenticolaceae</taxon>
        <taxon>Sedimenticola</taxon>
    </lineage>
</organism>
<dbReference type="PANTHER" id="PTHR42930:SF3">
    <property type="entry name" value="PHOSPHATE-SPECIFIC TRANSPORT SYSTEM ACCESSORY PROTEIN PHOU"/>
    <property type="match status" value="1"/>
</dbReference>
<evidence type="ECO:0000256" key="4">
    <source>
        <dbReference type="ARBA" id="ARBA00022448"/>
    </source>
</evidence>
<dbReference type="PANTHER" id="PTHR42930">
    <property type="entry name" value="PHOSPHATE-SPECIFIC TRANSPORT SYSTEM ACCESSORY PROTEIN PHOU"/>
    <property type="match status" value="1"/>
</dbReference>
<evidence type="ECO:0000256" key="3">
    <source>
        <dbReference type="ARBA" id="ARBA00011738"/>
    </source>
</evidence>
<name>A0A6N4DPG0_9GAMM</name>
<dbReference type="NCBIfam" id="TIGR02135">
    <property type="entry name" value="phoU_full"/>
    <property type="match status" value="1"/>
</dbReference>
<comment type="subcellular location">
    <subcellularLocation>
        <location evidence="1 8">Cytoplasm</location>
    </subcellularLocation>
</comment>